<comment type="caution">
    <text evidence="2">The sequence shown here is derived from an EMBL/GenBank/DDBJ whole genome shotgun (WGS) entry which is preliminary data.</text>
</comment>
<organism evidence="2 3">
    <name type="scientific">Shewanella sairae</name>
    <dbReference type="NCBI Taxonomy" id="190310"/>
    <lineage>
        <taxon>Bacteria</taxon>
        <taxon>Pseudomonadati</taxon>
        <taxon>Pseudomonadota</taxon>
        <taxon>Gammaproteobacteria</taxon>
        <taxon>Alteromonadales</taxon>
        <taxon>Shewanellaceae</taxon>
        <taxon>Shewanella</taxon>
    </lineage>
</organism>
<sequence>MNSRDFQLTEQDGQFKAKQSSHYWTVEKGSALITGRFEGKEVMEFASKPITTKSALVSWVLDVYY</sequence>
<evidence type="ECO:0000313" key="1">
    <source>
        <dbReference type="EMBL" id="GIU51185.1"/>
    </source>
</evidence>
<dbReference type="EMBL" id="BPEY01000120">
    <property type="protein sequence ID" value="GIU51524.1"/>
    <property type="molecule type" value="Genomic_DNA"/>
</dbReference>
<dbReference type="EMBL" id="BPEY01000108">
    <property type="protein sequence ID" value="GIU51185.1"/>
    <property type="molecule type" value="Genomic_DNA"/>
</dbReference>
<name>A0ABQ4PQZ1_9GAMM</name>
<evidence type="ECO:0000313" key="3">
    <source>
        <dbReference type="Proteomes" id="UP000887104"/>
    </source>
</evidence>
<evidence type="ECO:0000313" key="2">
    <source>
        <dbReference type="EMBL" id="GIU51524.1"/>
    </source>
</evidence>
<keyword evidence="3" id="KW-1185">Reference proteome</keyword>
<gene>
    <name evidence="1" type="ORF">TUM4438_39900</name>
    <name evidence="2" type="ORF">TUM4438_41440</name>
</gene>
<reference evidence="2" key="1">
    <citation type="submission" date="2021-05" db="EMBL/GenBank/DDBJ databases">
        <title>Molecular characterization for Shewanella algae harboring chromosomal blaOXA-55-like strains isolated from clinical and environment sample.</title>
        <authorList>
            <person name="Ohama Y."/>
            <person name="Aoki K."/>
            <person name="Harada S."/>
            <person name="Moriya K."/>
            <person name="Ishii Y."/>
            <person name="Tateda K."/>
        </authorList>
    </citation>
    <scope>NUCLEOTIDE SEQUENCE</scope>
    <source>
        <strain evidence="2">JCM 11563</strain>
    </source>
</reference>
<accession>A0ABQ4PQZ1</accession>
<protein>
    <submittedName>
        <fullName evidence="2">Uncharacterized protein</fullName>
    </submittedName>
</protein>
<proteinExistence type="predicted"/>
<dbReference type="RefSeq" id="WP_220782962.1">
    <property type="nucleotide sequence ID" value="NZ_BPEY01000108.1"/>
</dbReference>
<dbReference type="Proteomes" id="UP000887104">
    <property type="component" value="Unassembled WGS sequence"/>
</dbReference>